<dbReference type="GO" id="GO:0006974">
    <property type="term" value="P:DNA damage response"/>
    <property type="evidence" value="ECO:0007669"/>
    <property type="project" value="TreeGrafter"/>
</dbReference>
<dbReference type="Pfam" id="PF10537">
    <property type="entry name" value="WAC_Acf1_DNA_bd"/>
    <property type="match status" value="1"/>
</dbReference>
<dbReference type="InterPro" id="IPR013136">
    <property type="entry name" value="WSTF_Acf1_Cbp146"/>
</dbReference>
<evidence type="ECO:0000313" key="4">
    <source>
        <dbReference type="EMBL" id="KAG5837643.1"/>
    </source>
</evidence>
<feature type="domain" description="WAC" evidence="3">
    <location>
        <begin position="23"/>
        <end position="130"/>
    </location>
</feature>
<protein>
    <recommendedName>
        <fullName evidence="3">WAC domain-containing protein</fullName>
    </recommendedName>
</protein>
<dbReference type="PANTHER" id="PTHR46802:SF1">
    <property type="entry name" value="TYROSINE-PROTEIN KINASE BAZ1B"/>
    <property type="match status" value="1"/>
</dbReference>
<dbReference type="PROSITE" id="PS51136">
    <property type="entry name" value="WAC"/>
    <property type="match status" value="1"/>
</dbReference>
<dbReference type="EMBL" id="JAFIRN010000013">
    <property type="protein sequence ID" value="KAG5837643.1"/>
    <property type="molecule type" value="Genomic_DNA"/>
</dbReference>
<keyword evidence="5" id="KW-1185">Reference proteome</keyword>
<evidence type="ECO:0000256" key="2">
    <source>
        <dbReference type="SAM" id="MobiDB-lite"/>
    </source>
</evidence>
<dbReference type="GO" id="GO:0140801">
    <property type="term" value="F:histone H2AXY142 kinase activity"/>
    <property type="evidence" value="ECO:0007669"/>
    <property type="project" value="InterPro"/>
</dbReference>
<proteinExistence type="predicted"/>
<dbReference type="Proteomes" id="UP001044222">
    <property type="component" value="Chromosome 13"/>
</dbReference>
<comment type="subcellular location">
    <subcellularLocation>
        <location evidence="1">Nucleus</location>
    </subcellularLocation>
</comment>
<reference evidence="4" key="1">
    <citation type="submission" date="2021-01" db="EMBL/GenBank/DDBJ databases">
        <title>A chromosome-scale assembly of European eel, Anguilla anguilla.</title>
        <authorList>
            <person name="Henkel C."/>
            <person name="Jong-Raadsen S.A."/>
            <person name="Dufour S."/>
            <person name="Weltzien F.-A."/>
            <person name="Palstra A.P."/>
            <person name="Pelster B."/>
            <person name="Spaink H.P."/>
            <person name="Van Den Thillart G.E."/>
            <person name="Jansen H."/>
            <person name="Zahm M."/>
            <person name="Klopp C."/>
            <person name="Cedric C."/>
            <person name="Louis A."/>
            <person name="Berthelot C."/>
            <person name="Parey E."/>
            <person name="Roest Crollius H."/>
            <person name="Montfort J."/>
            <person name="Robinson-Rechavi M."/>
            <person name="Bucao C."/>
            <person name="Bouchez O."/>
            <person name="Gislard M."/>
            <person name="Lluch J."/>
            <person name="Milhes M."/>
            <person name="Lampietro C."/>
            <person name="Lopez Roques C."/>
            <person name="Donnadieu C."/>
            <person name="Braasch I."/>
            <person name="Desvignes T."/>
            <person name="Postlethwait J."/>
            <person name="Bobe J."/>
            <person name="Guiguen Y."/>
            <person name="Dirks R."/>
        </authorList>
    </citation>
    <scope>NUCLEOTIDE SEQUENCE</scope>
    <source>
        <strain evidence="4">Tag_6206</strain>
        <tissue evidence="4">Liver</tissue>
    </source>
</reference>
<comment type="caution">
    <text evidence="4">The sequence shown here is derived from an EMBL/GenBank/DDBJ whole genome shotgun (WGS) entry which is preliminary data.</text>
</comment>
<dbReference type="GO" id="GO:0042393">
    <property type="term" value="F:histone binding"/>
    <property type="evidence" value="ECO:0007669"/>
    <property type="project" value="TreeGrafter"/>
</dbReference>
<sequence length="276" mass="31192">MAPLLGRKPYPLVKPLAEPPGPGEVYTIEHTKEAFTNKDEYEERLQKYSERIWTCKSTGSSQLTHREAWDEEQEVTELLQEEYPLWFEKPVLDIVHHNTISLDKLVDQVWLEILTKYAVGEECDFLVGGQQSRRVKVLKVHPPEPPPPEEAAAEKKLEGACDSPSSDKENTTQENQKKEAQPREEGRRESLRDRARRSPDAPHQPEGGEEEVGHAQISAPQVRRAADGRGEGHQQRSRRQPVPHRTPSHQGDHALLHQAQRPAAGHCRQRPLGGGG</sequence>
<feature type="region of interest" description="Disordered" evidence="2">
    <location>
        <begin position="139"/>
        <end position="276"/>
    </location>
</feature>
<evidence type="ECO:0000256" key="1">
    <source>
        <dbReference type="PROSITE-ProRule" id="PRU00475"/>
    </source>
</evidence>
<organism evidence="4 5">
    <name type="scientific">Anguilla anguilla</name>
    <name type="common">European freshwater eel</name>
    <name type="synonym">Muraena anguilla</name>
    <dbReference type="NCBI Taxonomy" id="7936"/>
    <lineage>
        <taxon>Eukaryota</taxon>
        <taxon>Metazoa</taxon>
        <taxon>Chordata</taxon>
        <taxon>Craniata</taxon>
        <taxon>Vertebrata</taxon>
        <taxon>Euteleostomi</taxon>
        <taxon>Actinopterygii</taxon>
        <taxon>Neopterygii</taxon>
        <taxon>Teleostei</taxon>
        <taxon>Anguilliformes</taxon>
        <taxon>Anguillidae</taxon>
        <taxon>Anguilla</taxon>
    </lineage>
</organism>
<evidence type="ECO:0000259" key="3">
    <source>
        <dbReference type="PROSITE" id="PS51136"/>
    </source>
</evidence>
<evidence type="ECO:0000313" key="5">
    <source>
        <dbReference type="Proteomes" id="UP001044222"/>
    </source>
</evidence>
<dbReference type="AlphaFoldDB" id="A0A9D3RP25"/>
<dbReference type="PANTHER" id="PTHR46802">
    <property type="entry name" value="TYROSINE-PROTEIN KINASE BAZ1B"/>
    <property type="match status" value="1"/>
</dbReference>
<dbReference type="InterPro" id="IPR047174">
    <property type="entry name" value="BAZ1B"/>
</dbReference>
<dbReference type="GO" id="GO:0090535">
    <property type="term" value="C:WICH complex"/>
    <property type="evidence" value="ECO:0007669"/>
    <property type="project" value="InterPro"/>
</dbReference>
<feature type="compositionally biased region" description="Basic and acidic residues" evidence="2">
    <location>
        <begin position="224"/>
        <end position="234"/>
    </location>
</feature>
<accession>A0A9D3RP25</accession>
<name>A0A9D3RP25_ANGAN</name>
<keyword evidence="1" id="KW-0539">Nucleus</keyword>
<gene>
    <name evidence="4" type="ORF">ANANG_G00241610</name>
</gene>
<feature type="compositionally biased region" description="Basic and acidic residues" evidence="2">
    <location>
        <begin position="152"/>
        <end position="200"/>
    </location>
</feature>